<dbReference type="NCBIfam" id="TIGR01047">
    <property type="entry name" value="nspC"/>
    <property type="match status" value="1"/>
</dbReference>
<keyword evidence="11" id="KW-0963">Cytoplasm</keyword>
<evidence type="ECO:0000256" key="6">
    <source>
        <dbReference type="ARBA" id="ARBA00023066"/>
    </source>
</evidence>
<dbReference type="PANTHER" id="PTHR43727">
    <property type="entry name" value="DIAMINOPIMELATE DECARBOXYLASE"/>
    <property type="match status" value="1"/>
</dbReference>
<evidence type="ECO:0000256" key="1">
    <source>
        <dbReference type="ARBA" id="ARBA00001933"/>
    </source>
</evidence>
<dbReference type="AlphaFoldDB" id="A0A432Y2N5"/>
<dbReference type="SUPFAM" id="SSF51419">
    <property type="entry name" value="PLP-binding barrel"/>
    <property type="match status" value="1"/>
</dbReference>
<sequence length="379" mass="42339">MTQNRYLTDAIPSPCYVCDEALLERNLKLMQRVQQESGADIILALKGFSMWSTFPLVREYLQGCTASSVWEAKLAAFEFGREVHAYAPGYKAKEIDELLPLVNHISFNSLGQWQRYREQVAAAGVSAGLRVNPEHQEAETELYDPSAPGSRLGIRAADLADADLTSIEGLHVHNLCECDSYALERTLQAVESKFGQLLKQMKWLNLGGGHLMTREGYDVEHLIAQLKRLRETYDLQVILEPGSAVAWQTGPLIAEVVDIVENDGPIAILDISATAHMPDVLEMPYRPTITDAKEPGVLAHTYKLGGNSCLAGDVIGLYSFAEPLQPGSRIIFEDMMHYTMVKTTFFNGVEHPSIGILRRDGRFDLVRSFTYEDFRNRLS</sequence>
<evidence type="ECO:0000256" key="4">
    <source>
        <dbReference type="ARBA" id="ARBA00022793"/>
    </source>
</evidence>
<evidence type="ECO:0000313" key="14">
    <source>
        <dbReference type="EMBL" id="RUO55220.1"/>
    </source>
</evidence>
<evidence type="ECO:0000256" key="8">
    <source>
        <dbReference type="ARBA" id="ARBA00025802"/>
    </source>
</evidence>
<dbReference type="GO" id="GO:0009089">
    <property type="term" value="P:lysine biosynthetic process via diaminopimelate"/>
    <property type="evidence" value="ECO:0007669"/>
    <property type="project" value="TreeGrafter"/>
</dbReference>
<keyword evidence="4 11" id="KW-0210">Decarboxylase</keyword>
<keyword evidence="5 11" id="KW-0663">Pyridoxal phosphate</keyword>
<comment type="subcellular location">
    <subcellularLocation>
        <location evidence="11">Cytoplasm</location>
    </subcellularLocation>
</comment>
<dbReference type="GO" id="GO:0005737">
    <property type="term" value="C:cytoplasm"/>
    <property type="evidence" value="ECO:0007669"/>
    <property type="project" value="UniProtKB-SubCell"/>
</dbReference>
<dbReference type="EC" id="4.1.1.96" evidence="2 11"/>
<dbReference type="EMBL" id="PIPX01000001">
    <property type="protein sequence ID" value="RUO55220.1"/>
    <property type="molecule type" value="Genomic_DNA"/>
</dbReference>
<dbReference type="RefSeq" id="WP_126769433.1">
    <property type="nucleotide sequence ID" value="NZ_PIPX01000001.1"/>
</dbReference>
<feature type="domain" description="Orn/DAP/Arg decarboxylase 2 C-terminal" evidence="13">
    <location>
        <begin position="15"/>
        <end position="335"/>
    </location>
</feature>
<dbReference type="InterPro" id="IPR009006">
    <property type="entry name" value="Ala_racemase/Decarboxylase_C"/>
</dbReference>
<dbReference type="CDD" id="cd06829">
    <property type="entry name" value="PLPDE_III_CANSDC"/>
    <property type="match status" value="1"/>
</dbReference>
<organism evidence="14 15">
    <name type="scientific">Pseudidiomarina homiensis</name>
    <dbReference type="NCBI Taxonomy" id="364198"/>
    <lineage>
        <taxon>Bacteria</taxon>
        <taxon>Pseudomonadati</taxon>
        <taxon>Pseudomonadota</taxon>
        <taxon>Gammaproteobacteria</taxon>
        <taxon>Alteromonadales</taxon>
        <taxon>Idiomarinaceae</taxon>
        <taxon>Pseudidiomarina</taxon>
    </lineage>
</organism>
<keyword evidence="15" id="KW-1185">Reference proteome</keyword>
<evidence type="ECO:0000313" key="15">
    <source>
        <dbReference type="Proteomes" id="UP000287649"/>
    </source>
</evidence>
<comment type="cofactor">
    <cofactor evidence="1 11">
        <name>pyridoxal 5'-phosphate</name>
        <dbReference type="ChEBI" id="CHEBI:597326"/>
    </cofactor>
</comment>
<comment type="catalytic activity">
    <reaction evidence="10 11">
        <text>carboxynorspermidine + H(+) = norspermidine + CO2</text>
        <dbReference type="Rhea" id="RHEA:34099"/>
        <dbReference type="ChEBI" id="CHEBI:15378"/>
        <dbReference type="ChEBI" id="CHEBI:16526"/>
        <dbReference type="ChEBI" id="CHEBI:57920"/>
        <dbReference type="ChEBI" id="CHEBI:65070"/>
        <dbReference type="EC" id="4.1.1.96"/>
    </reaction>
</comment>
<dbReference type="SUPFAM" id="SSF50621">
    <property type="entry name" value="Alanine racemase C-terminal domain-like"/>
    <property type="match status" value="1"/>
</dbReference>
<evidence type="ECO:0000256" key="10">
    <source>
        <dbReference type="ARBA" id="ARBA00047389"/>
    </source>
</evidence>
<comment type="subunit">
    <text evidence="11">Homodimer.</text>
</comment>
<evidence type="ECO:0000256" key="2">
    <source>
        <dbReference type="ARBA" id="ARBA00012259"/>
    </source>
</evidence>
<keyword evidence="6 11" id="KW-0745">Spermidine biosynthesis</keyword>
<dbReference type="PIRSF" id="PIRSF038941">
    <property type="entry name" value="NspC"/>
    <property type="match status" value="1"/>
</dbReference>
<accession>A0A432Y2N5</accession>
<keyword evidence="7 11" id="KW-0456">Lyase</keyword>
<evidence type="ECO:0000256" key="12">
    <source>
        <dbReference type="PIRSR" id="PIRSR038941-1"/>
    </source>
</evidence>
<dbReference type="Gene3D" id="3.20.20.10">
    <property type="entry name" value="Alanine racemase"/>
    <property type="match status" value="1"/>
</dbReference>
<dbReference type="Gene3D" id="2.40.37.10">
    <property type="entry name" value="Lyase, Ornithine Decarboxylase, Chain A, domain 1"/>
    <property type="match status" value="1"/>
</dbReference>
<comment type="function">
    <text evidence="11">Catalyzes the decarboxylation of carboxynorspermidine and carboxyspermidine.</text>
</comment>
<comment type="similarity">
    <text evidence="8 11">Belongs to the Orn/Lys/Arg decarboxylase class-II family. NspC subfamily.</text>
</comment>
<dbReference type="InterPro" id="IPR029066">
    <property type="entry name" value="PLP-binding_barrel"/>
</dbReference>
<dbReference type="PANTHER" id="PTHR43727:SF1">
    <property type="entry name" value="CARBOXYNORSPERMIDINE_CARBOXYSPERMIDINE DECARBOXYLASE"/>
    <property type="match status" value="1"/>
</dbReference>
<dbReference type="GO" id="GO:0008836">
    <property type="term" value="F:diaminopimelate decarboxylase activity"/>
    <property type="evidence" value="ECO:0007669"/>
    <property type="project" value="TreeGrafter"/>
</dbReference>
<dbReference type="FunFam" id="3.20.20.10:FF:000012">
    <property type="entry name" value="Carboxynorspermidine/carboxyspermidine decarboxylase"/>
    <property type="match status" value="1"/>
</dbReference>
<dbReference type="Pfam" id="PF00278">
    <property type="entry name" value="Orn_DAP_Arg_deC"/>
    <property type="match status" value="1"/>
</dbReference>
<reference evidence="15" key="1">
    <citation type="journal article" date="2018" name="Front. Microbiol.">
        <title>Genome-Based Analysis Reveals the Taxonomy and Diversity of the Family Idiomarinaceae.</title>
        <authorList>
            <person name="Liu Y."/>
            <person name="Lai Q."/>
            <person name="Shao Z."/>
        </authorList>
    </citation>
    <scope>NUCLEOTIDE SEQUENCE [LARGE SCALE GENOMIC DNA]</scope>
    <source>
        <strain evidence="15">PO-M2</strain>
    </source>
</reference>
<dbReference type="InterPro" id="IPR022643">
    <property type="entry name" value="De-COase2_C"/>
</dbReference>
<name>A0A432Y2N5_9GAMM</name>
<dbReference type="GO" id="GO:0008295">
    <property type="term" value="P:spermidine biosynthetic process"/>
    <property type="evidence" value="ECO:0007669"/>
    <property type="project" value="UniProtKB-KW"/>
</dbReference>
<comment type="catalytic activity">
    <reaction evidence="9 11">
        <text>carboxyspermidine + H(+) = spermidine + CO2</text>
        <dbReference type="Rhea" id="RHEA:34095"/>
        <dbReference type="ChEBI" id="CHEBI:15378"/>
        <dbReference type="ChEBI" id="CHEBI:16526"/>
        <dbReference type="ChEBI" id="CHEBI:57834"/>
        <dbReference type="ChEBI" id="CHEBI:65072"/>
        <dbReference type="EC" id="4.1.1.96"/>
    </reaction>
</comment>
<evidence type="ECO:0000256" key="9">
    <source>
        <dbReference type="ARBA" id="ARBA00047351"/>
    </source>
</evidence>
<evidence type="ECO:0000256" key="3">
    <source>
        <dbReference type="ARBA" id="ARBA00013633"/>
    </source>
</evidence>
<dbReference type="GO" id="GO:0045312">
    <property type="term" value="P:nor-spermidine biosynthetic process"/>
    <property type="evidence" value="ECO:0007669"/>
    <property type="project" value="InterPro"/>
</dbReference>
<evidence type="ECO:0000259" key="13">
    <source>
        <dbReference type="Pfam" id="PF00278"/>
    </source>
</evidence>
<keyword evidence="11" id="KW-0620">Polyamine biosynthesis</keyword>
<protein>
    <recommendedName>
        <fullName evidence="3 11">Carboxynorspermidine/carboxyspermidine decarboxylase</fullName>
        <shortName evidence="11">CANS DC/CAS DC</shortName>
        <shortName evidence="11">CANSDC/CASDC</shortName>
        <ecNumber evidence="2 11">4.1.1.96</ecNumber>
    </recommendedName>
</protein>
<dbReference type="InterPro" id="IPR005730">
    <property type="entry name" value="Nsp_de-COase"/>
</dbReference>
<evidence type="ECO:0000256" key="7">
    <source>
        <dbReference type="ARBA" id="ARBA00023239"/>
    </source>
</evidence>
<dbReference type="Proteomes" id="UP000287649">
    <property type="component" value="Unassembled WGS sequence"/>
</dbReference>
<proteinExistence type="inferred from homology"/>
<gene>
    <name evidence="14" type="primary">nspC</name>
    <name evidence="14" type="ORF">CWI70_00030</name>
</gene>
<comment type="caution">
    <text evidence="14">The sequence shown here is derived from an EMBL/GenBank/DDBJ whole genome shotgun (WGS) entry which is preliminary data.</text>
</comment>
<evidence type="ECO:0000256" key="5">
    <source>
        <dbReference type="ARBA" id="ARBA00022898"/>
    </source>
</evidence>
<dbReference type="OrthoDB" id="9804410at2"/>
<feature type="binding site" evidence="12">
    <location>
        <position position="279"/>
    </location>
    <ligand>
        <name>substrate</name>
    </ligand>
</feature>
<evidence type="ECO:0000256" key="11">
    <source>
        <dbReference type="PIRNR" id="PIRNR038941"/>
    </source>
</evidence>